<evidence type="ECO:0000313" key="1">
    <source>
        <dbReference type="EMBL" id="KAI3764647.1"/>
    </source>
</evidence>
<reference evidence="1 2" key="2">
    <citation type="journal article" date="2022" name="Mol. Ecol. Resour.">
        <title>The genomes of chicory, endive, great burdock and yacon provide insights into Asteraceae paleo-polyploidization history and plant inulin production.</title>
        <authorList>
            <person name="Fan W."/>
            <person name="Wang S."/>
            <person name="Wang H."/>
            <person name="Wang A."/>
            <person name="Jiang F."/>
            <person name="Liu H."/>
            <person name="Zhao H."/>
            <person name="Xu D."/>
            <person name="Zhang Y."/>
        </authorList>
    </citation>
    <scope>NUCLEOTIDE SEQUENCE [LARGE SCALE GENOMIC DNA]</scope>
    <source>
        <strain evidence="2">cv. Punajuju</strain>
        <tissue evidence="1">Leaves</tissue>
    </source>
</reference>
<keyword evidence="2" id="KW-1185">Reference proteome</keyword>
<organism evidence="1 2">
    <name type="scientific">Cichorium intybus</name>
    <name type="common">Chicory</name>
    <dbReference type="NCBI Taxonomy" id="13427"/>
    <lineage>
        <taxon>Eukaryota</taxon>
        <taxon>Viridiplantae</taxon>
        <taxon>Streptophyta</taxon>
        <taxon>Embryophyta</taxon>
        <taxon>Tracheophyta</taxon>
        <taxon>Spermatophyta</taxon>
        <taxon>Magnoliopsida</taxon>
        <taxon>eudicotyledons</taxon>
        <taxon>Gunneridae</taxon>
        <taxon>Pentapetalae</taxon>
        <taxon>asterids</taxon>
        <taxon>campanulids</taxon>
        <taxon>Asterales</taxon>
        <taxon>Asteraceae</taxon>
        <taxon>Cichorioideae</taxon>
        <taxon>Cichorieae</taxon>
        <taxon>Cichoriinae</taxon>
        <taxon>Cichorium</taxon>
    </lineage>
</organism>
<gene>
    <name evidence="1" type="ORF">L2E82_14658</name>
</gene>
<dbReference type="EMBL" id="CM042011">
    <property type="protein sequence ID" value="KAI3764647.1"/>
    <property type="molecule type" value="Genomic_DNA"/>
</dbReference>
<sequence>MVQKGHNSSLPWILPQKSFALDFSSVTDAFEGFFGEGSEAISVIFGIAATIGLGLLAFTEVETILEVLGSAALVQLVTKKLLYAEDRKRTIKELEEFLTGKIRPKDILNDIKINAC</sequence>
<comment type="caution">
    <text evidence="1">The sequence shown here is derived from an EMBL/GenBank/DDBJ whole genome shotgun (WGS) entry which is preliminary data.</text>
</comment>
<accession>A0ACB9F0N7</accession>
<protein>
    <submittedName>
        <fullName evidence="1">Uncharacterized protein</fullName>
    </submittedName>
</protein>
<name>A0ACB9F0N7_CICIN</name>
<reference evidence="2" key="1">
    <citation type="journal article" date="2022" name="Mol. Ecol. Resour.">
        <title>The genomes of chicory, endive, great burdock and yacon provide insights into Asteraceae palaeo-polyploidization history and plant inulin production.</title>
        <authorList>
            <person name="Fan W."/>
            <person name="Wang S."/>
            <person name="Wang H."/>
            <person name="Wang A."/>
            <person name="Jiang F."/>
            <person name="Liu H."/>
            <person name="Zhao H."/>
            <person name="Xu D."/>
            <person name="Zhang Y."/>
        </authorList>
    </citation>
    <scope>NUCLEOTIDE SEQUENCE [LARGE SCALE GENOMIC DNA]</scope>
    <source>
        <strain evidence="2">cv. Punajuju</strain>
    </source>
</reference>
<proteinExistence type="predicted"/>
<evidence type="ECO:0000313" key="2">
    <source>
        <dbReference type="Proteomes" id="UP001055811"/>
    </source>
</evidence>
<dbReference type="Proteomes" id="UP001055811">
    <property type="component" value="Linkage Group LG03"/>
</dbReference>